<dbReference type="AlphaFoldDB" id="A0AAU7B4I4"/>
<feature type="signal peptide" evidence="1">
    <location>
        <begin position="1"/>
        <end position="21"/>
    </location>
</feature>
<evidence type="ECO:0000256" key="1">
    <source>
        <dbReference type="SAM" id="SignalP"/>
    </source>
</evidence>
<gene>
    <name evidence="2" type="ORF">DSM112329_05461</name>
</gene>
<feature type="chain" id="PRO_5043929970" evidence="1">
    <location>
        <begin position="22"/>
        <end position="233"/>
    </location>
</feature>
<dbReference type="RefSeq" id="WP_354699736.1">
    <property type="nucleotide sequence ID" value="NZ_CP114014.1"/>
</dbReference>
<reference evidence="2" key="1">
    <citation type="submission" date="2022-12" db="EMBL/GenBank/DDBJ databases">
        <title>Paraconexibacter alkalitolerans sp. nov. and Baekduia alba sp. nov., isolated from soil and emended description of the genera Paraconexibacter (Chun et al., 2020) and Baekduia (An et al., 2020).</title>
        <authorList>
            <person name="Vieira S."/>
            <person name="Huber K.J."/>
            <person name="Geppert A."/>
            <person name="Wolf J."/>
            <person name="Neumann-Schaal M."/>
            <person name="Muesken M."/>
            <person name="Overmann J."/>
        </authorList>
    </citation>
    <scope>NUCLEOTIDE SEQUENCE</scope>
    <source>
        <strain evidence="2">AEG42_29</strain>
    </source>
</reference>
<protein>
    <submittedName>
        <fullName evidence="2">Uncharacterized protein</fullName>
    </submittedName>
</protein>
<sequence>MKRSVAAAVAIALVVGIGGPAAGGASGARTGGCGGDGLTRVTDQGVRLYSTSKKVKGKTRVTLLACSTARRTPQVLAAGPPSLVAFGAFRTTGKYVGFEVTGVQSASGVAGAGTNYNIGWVDARTGKVQKNFLFVRPIRPSHRYVIDPGSGSLATIIGKQGSAQALYVAAYRKAFANGFGSSRYGDWKLAYDERRGTVIPSSVAFDDGIVGYRTTAGATVQVDPATGKEVAAG</sequence>
<dbReference type="KEGG" id="parq:DSM112329_05461"/>
<name>A0AAU7B4I4_9ACTN</name>
<proteinExistence type="predicted"/>
<accession>A0AAU7B4I4</accession>
<organism evidence="2">
    <name type="scientific">Paraconexibacter sp. AEG42_29</name>
    <dbReference type="NCBI Taxonomy" id="2997339"/>
    <lineage>
        <taxon>Bacteria</taxon>
        <taxon>Bacillati</taxon>
        <taxon>Actinomycetota</taxon>
        <taxon>Thermoleophilia</taxon>
        <taxon>Solirubrobacterales</taxon>
        <taxon>Paraconexibacteraceae</taxon>
        <taxon>Paraconexibacter</taxon>
    </lineage>
</organism>
<keyword evidence="1" id="KW-0732">Signal</keyword>
<evidence type="ECO:0000313" key="2">
    <source>
        <dbReference type="EMBL" id="XAY08559.1"/>
    </source>
</evidence>
<dbReference type="EMBL" id="CP114014">
    <property type="protein sequence ID" value="XAY08559.1"/>
    <property type="molecule type" value="Genomic_DNA"/>
</dbReference>